<keyword evidence="8" id="KW-0807">Transducer</keyword>
<dbReference type="GO" id="GO:0004930">
    <property type="term" value="F:G protein-coupled receptor activity"/>
    <property type="evidence" value="ECO:0007669"/>
    <property type="project" value="UniProtKB-KW"/>
</dbReference>
<evidence type="ECO:0000313" key="11">
    <source>
        <dbReference type="EMBL" id="CAD7638403.1"/>
    </source>
</evidence>
<keyword evidence="12" id="KW-1185">Reference proteome</keyword>
<evidence type="ECO:0000313" key="12">
    <source>
        <dbReference type="Proteomes" id="UP000759131"/>
    </source>
</evidence>
<protein>
    <recommendedName>
        <fullName evidence="10">G-protein coupled receptors family 1 profile domain-containing protein</fullName>
    </recommendedName>
</protein>
<dbReference type="InterPro" id="IPR017452">
    <property type="entry name" value="GPCR_Rhodpsn_7TM"/>
</dbReference>
<gene>
    <name evidence="11" type="ORF">OSB1V03_LOCUS17371</name>
</gene>
<reference evidence="11" key="1">
    <citation type="submission" date="2020-11" db="EMBL/GenBank/DDBJ databases">
        <authorList>
            <person name="Tran Van P."/>
        </authorList>
    </citation>
    <scope>NUCLEOTIDE SEQUENCE</scope>
</reference>
<comment type="similarity">
    <text evidence="2">Belongs to the G-protein coupled receptor 1 family.</text>
</comment>
<evidence type="ECO:0000259" key="10">
    <source>
        <dbReference type="PROSITE" id="PS50262"/>
    </source>
</evidence>
<evidence type="ECO:0000256" key="4">
    <source>
        <dbReference type="ARBA" id="ARBA00022989"/>
    </source>
</evidence>
<evidence type="ECO:0000256" key="7">
    <source>
        <dbReference type="ARBA" id="ARBA00023170"/>
    </source>
</evidence>
<evidence type="ECO:0000256" key="3">
    <source>
        <dbReference type="ARBA" id="ARBA00022692"/>
    </source>
</evidence>
<dbReference type="AlphaFoldDB" id="A0A7R9LD50"/>
<evidence type="ECO:0000256" key="8">
    <source>
        <dbReference type="ARBA" id="ARBA00023224"/>
    </source>
</evidence>
<feature type="transmembrane region" description="Helical" evidence="9">
    <location>
        <begin position="86"/>
        <end position="109"/>
    </location>
</feature>
<feature type="non-terminal residue" evidence="11">
    <location>
        <position position="157"/>
    </location>
</feature>
<evidence type="ECO:0000256" key="5">
    <source>
        <dbReference type="ARBA" id="ARBA00023040"/>
    </source>
</evidence>
<keyword evidence="7" id="KW-0675">Receptor</keyword>
<dbReference type="SUPFAM" id="SSF81321">
    <property type="entry name" value="Family A G protein-coupled receptor-like"/>
    <property type="match status" value="1"/>
</dbReference>
<comment type="subcellular location">
    <subcellularLocation>
        <location evidence="1">Membrane</location>
        <topology evidence="1">Multi-pass membrane protein</topology>
    </subcellularLocation>
</comment>
<keyword evidence="3 9" id="KW-0812">Transmembrane</keyword>
<evidence type="ECO:0000256" key="2">
    <source>
        <dbReference type="ARBA" id="ARBA00010663"/>
    </source>
</evidence>
<dbReference type="PRINTS" id="PR00237">
    <property type="entry name" value="GPCRRHODOPSN"/>
</dbReference>
<dbReference type="Gene3D" id="1.20.1070.10">
    <property type="entry name" value="Rhodopsin 7-helix transmembrane proteins"/>
    <property type="match status" value="1"/>
</dbReference>
<evidence type="ECO:0000256" key="9">
    <source>
        <dbReference type="SAM" id="Phobius"/>
    </source>
</evidence>
<dbReference type="GO" id="GO:0016020">
    <property type="term" value="C:membrane"/>
    <property type="evidence" value="ECO:0007669"/>
    <property type="project" value="UniProtKB-SubCell"/>
</dbReference>
<accession>A0A7R9LD50</accession>
<sequence length="157" mass="17457">MSLHIIIDNIIRDKMDSILKDILATNITNMSDYAIDGNDMVGGGGDGNSCANTYDIMGNFDFKEFNFPNREYLNPRPFTWCEYTKIALYVVAIAAVMVGNIGVILAVALNTSLRITQQVKINYYLANLAVADVLICVCCMWTHLVNHLTEPLYVLGP</sequence>
<dbReference type="PROSITE" id="PS50262">
    <property type="entry name" value="G_PROTEIN_RECEP_F1_2"/>
    <property type="match status" value="1"/>
</dbReference>
<dbReference type="Proteomes" id="UP000759131">
    <property type="component" value="Unassembled WGS sequence"/>
</dbReference>
<feature type="domain" description="G-protein coupled receptors family 1 profile" evidence="10">
    <location>
        <begin position="99"/>
        <end position="157"/>
    </location>
</feature>
<keyword evidence="4 9" id="KW-1133">Transmembrane helix</keyword>
<dbReference type="EMBL" id="CAJPIZ010020784">
    <property type="protein sequence ID" value="CAG2117418.1"/>
    <property type="molecule type" value="Genomic_DNA"/>
</dbReference>
<proteinExistence type="inferred from homology"/>
<dbReference type="OrthoDB" id="5975505at2759"/>
<feature type="transmembrane region" description="Helical" evidence="9">
    <location>
        <begin position="121"/>
        <end position="144"/>
    </location>
</feature>
<dbReference type="EMBL" id="OC875359">
    <property type="protein sequence ID" value="CAD7638403.1"/>
    <property type="molecule type" value="Genomic_DNA"/>
</dbReference>
<evidence type="ECO:0000256" key="1">
    <source>
        <dbReference type="ARBA" id="ARBA00004141"/>
    </source>
</evidence>
<evidence type="ECO:0000256" key="6">
    <source>
        <dbReference type="ARBA" id="ARBA00023136"/>
    </source>
</evidence>
<dbReference type="PANTHER" id="PTHR24243:SF208">
    <property type="entry name" value="PYROKININ-1 RECEPTOR"/>
    <property type="match status" value="1"/>
</dbReference>
<dbReference type="InterPro" id="IPR000276">
    <property type="entry name" value="GPCR_Rhodpsn"/>
</dbReference>
<name>A0A7R9LD50_9ACAR</name>
<keyword evidence="5" id="KW-0297">G-protein coupled receptor</keyword>
<dbReference type="PANTHER" id="PTHR24243">
    <property type="entry name" value="G-PROTEIN COUPLED RECEPTOR"/>
    <property type="match status" value="1"/>
</dbReference>
<organism evidence="11">
    <name type="scientific">Medioppia subpectinata</name>
    <dbReference type="NCBI Taxonomy" id="1979941"/>
    <lineage>
        <taxon>Eukaryota</taxon>
        <taxon>Metazoa</taxon>
        <taxon>Ecdysozoa</taxon>
        <taxon>Arthropoda</taxon>
        <taxon>Chelicerata</taxon>
        <taxon>Arachnida</taxon>
        <taxon>Acari</taxon>
        <taxon>Acariformes</taxon>
        <taxon>Sarcoptiformes</taxon>
        <taxon>Oribatida</taxon>
        <taxon>Brachypylina</taxon>
        <taxon>Oppioidea</taxon>
        <taxon>Oppiidae</taxon>
        <taxon>Medioppia</taxon>
    </lineage>
</organism>
<keyword evidence="6 9" id="KW-0472">Membrane</keyword>